<dbReference type="NCBIfam" id="TIGR00377">
    <property type="entry name" value="ant_ant_sig"/>
    <property type="match status" value="1"/>
</dbReference>
<gene>
    <name evidence="4" type="ORF">CA984_38235</name>
</gene>
<dbReference type="CDD" id="cd07043">
    <property type="entry name" value="STAS_anti-anti-sigma_factors"/>
    <property type="match status" value="1"/>
</dbReference>
<organism evidence="4 5">
    <name type="scientific">Streptosporangium minutum</name>
    <dbReference type="NCBI Taxonomy" id="569862"/>
    <lineage>
        <taxon>Bacteria</taxon>
        <taxon>Bacillati</taxon>
        <taxon>Actinomycetota</taxon>
        <taxon>Actinomycetes</taxon>
        <taxon>Streptosporangiales</taxon>
        <taxon>Streptosporangiaceae</taxon>
        <taxon>Streptosporangium</taxon>
    </lineage>
</organism>
<proteinExistence type="inferred from homology"/>
<dbReference type="GO" id="GO:0043856">
    <property type="term" value="F:anti-sigma factor antagonist activity"/>
    <property type="evidence" value="ECO:0007669"/>
    <property type="project" value="InterPro"/>
</dbReference>
<dbReference type="PANTHER" id="PTHR33495">
    <property type="entry name" value="ANTI-SIGMA FACTOR ANTAGONIST TM_1081-RELATED-RELATED"/>
    <property type="match status" value="1"/>
</dbReference>
<dbReference type="PANTHER" id="PTHR33495:SF2">
    <property type="entry name" value="ANTI-SIGMA FACTOR ANTAGONIST TM_1081-RELATED"/>
    <property type="match status" value="1"/>
</dbReference>
<evidence type="ECO:0000313" key="5">
    <source>
        <dbReference type="Proteomes" id="UP000194761"/>
    </source>
</evidence>
<evidence type="ECO:0000256" key="1">
    <source>
        <dbReference type="ARBA" id="ARBA00009013"/>
    </source>
</evidence>
<dbReference type="Gene3D" id="3.30.750.24">
    <property type="entry name" value="STAS domain"/>
    <property type="match status" value="1"/>
</dbReference>
<keyword evidence="5" id="KW-1185">Reference proteome</keyword>
<comment type="similarity">
    <text evidence="1 2">Belongs to the anti-sigma-factor antagonist family.</text>
</comment>
<accession>A0A243QYT8</accession>
<dbReference type="Pfam" id="PF13466">
    <property type="entry name" value="STAS_2"/>
    <property type="match status" value="1"/>
</dbReference>
<protein>
    <recommendedName>
        <fullName evidence="2">Anti-sigma factor antagonist</fullName>
    </recommendedName>
</protein>
<sequence length="117" mass="12596">MRDGAVSHFSVSVTDYRGCSVIALDGELDALSVPLLQQVLGDALARGRTHLVIDVAKLTFCDSTGIWVLAEGHQRAAAAGGRLTLAYVHGVLKRLLEVIRQAGVLPLDVEFITTLEW</sequence>
<evidence type="ECO:0000259" key="3">
    <source>
        <dbReference type="PROSITE" id="PS50801"/>
    </source>
</evidence>
<reference evidence="4 5" key="1">
    <citation type="submission" date="2017-05" db="EMBL/GenBank/DDBJ databases">
        <title>Biotechnological potential of actinobacteria isolated from South African environments.</title>
        <authorList>
            <person name="Le Roes-Hill M."/>
            <person name="Prins A."/>
            <person name="Durrell K.A."/>
        </authorList>
    </citation>
    <scope>NUCLEOTIDE SEQUENCE [LARGE SCALE GENOMIC DNA]</scope>
    <source>
        <strain evidence="4">M26</strain>
    </source>
</reference>
<dbReference type="InterPro" id="IPR002645">
    <property type="entry name" value="STAS_dom"/>
</dbReference>
<dbReference type="PROSITE" id="PS50801">
    <property type="entry name" value="STAS"/>
    <property type="match status" value="1"/>
</dbReference>
<dbReference type="SUPFAM" id="SSF52091">
    <property type="entry name" value="SpoIIaa-like"/>
    <property type="match status" value="1"/>
</dbReference>
<evidence type="ECO:0000256" key="2">
    <source>
        <dbReference type="RuleBase" id="RU003749"/>
    </source>
</evidence>
<dbReference type="InterPro" id="IPR003658">
    <property type="entry name" value="Anti-sigma_ant"/>
</dbReference>
<name>A0A243QYT8_9ACTN</name>
<dbReference type="Proteomes" id="UP000194761">
    <property type="component" value="Unassembled WGS sequence"/>
</dbReference>
<dbReference type="AlphaFoldDB" id="A0A243QYT8"/>
<evidence type="ECO:0000313" key="4">
    <source>
        <dbReference type="EMBL" id="OUC87344.1"/>
    </source>
</evidence>
<feature type="domain" description="STAS" evidence="3">
    <location>
        <begin position="9"/>
        <end position="117"/>
    </location>
</feature>
<comment type="caution">
    <text evidence="4">The sequence shown here is derived from an EMBL/GenBank/DDBJ whole genome shotgun (WGS) entry which is preliminary data.</text>
</comment>
<dbReference type="InterPro" id="IPR036513">
    <property type="entry name" value="STAS_dom_sf"/>
</dbReference>
<dbReference type="InterPro" id="IPR058548">
    <property type="entry name" value="MlaB-like_STAS"/>
</dbReference>
<dbReference type="EMBL" id="NGFP01000289">
    <property type="protein sequence ID" value="OUC87344.1"/>
    <property type="molecule type" value="Genomic_DNA"/>
</dbReference>